<keyword evidence="2" id="KW-0378">Hydrolase</keyword>
<feature type="domain" description="Thioesterase" evidence="3">
    <location>
        <begin position="51"/>
        <end position="126"/>
    </location>
</feature>
<dbReference type="NCBIfam" id="TIGR00369">
    <property type="entry name" value="unchar_dom_1"/>
    <property type="match status" value="1"/>
</dbReference>
<dbReference type="Pfam" id="PF03061">
    <property type="entry name" value="4HBT"/>
    <property type="match status" value="1"/>
</dbReference>
<evidence type="ECO:0000259" key="3">
    <source>
        <dbReference type="Pfam" id="PF03061"/>
    </source>
</evidence>
<name>A0A7M2HC11_9BURK</name>
<dbReference type="AlphaFoldDB" id="A0A7M2HC11"/>
<comment type="similarity">
    <text evidence="1">Belongs to the thioesterase PaaI family.</text>
</comment>
<dbReference type="CDD" id="cd03443">
    <property type="entry name" value="PaaI_thioesterase"/>
    <property type="match status" value="1"/>
</dbReference>
<dbReference type="GeneID" id="98406903"/>
<dbReference type="GO" id="GO:0047617">
    <property type="term" value="F:fatty acyl-CoA hydrolase activity"/>
    <property type="evidence" value="ECO:0007669"/>
    <property type="project" value="InterPro"/>
</dbReference>
<evidence type="ECO:0000256" key="2">
    <source>
        <dbReference type="ARBA" id="ARBA00022801"/>
    </source>
</evidence>
<accession>A0A7M2HC11</accession>
<evidence type="ECO:0000313" key="5">
    <source>
        <dbReference type="Proteomes" id="UP000397656"/>
    </source>
</evidence>
<sequence length="146" mass="15343">MFELSCADLQAICRQVFPPLVQSLELEVTSANGGVVEVRMPITKYTARPDGVMSGQALCSLADTAMVLALTSAIGEFRPIATVDLRVTFMGAVRDTDAIATATVERVGASLAFVSMVVTSQEGRVAVRASATFAMPRESGAKEKAA</sequence>
<organism evidence="4 5">
    <name type="scientific">Cupriavidus basilensis</name>
    <dbReference type="NCBI Taxonomy" id="68895"/>
    <lineage>
        <taxon>Bacteria</taxon>
        <taxon>Pseudomonadati</taxon>
        <taxon>Pseudomonadota</taxon>
        <taxon>Betaproteobacteria</taxon>
        <taxon>Burkholderiales</taxon>
        <taxon>Burkholderiaceae</taxon>
        <taxon>Cupriavidus</taxon>
    </lineage>
</organism>
<dbReference type="PANTHER" id="PTHR21660:SF1">
    <property type="entry name" value="ACYL-COENZYME A THIOESTERASE 13"/>
    <property type="match status" value="1"/>
</dbReference>
<dbReference type="InterPro" id="IPR029069">
    <property type="entry name" value="HotDog_dom_sf"/>
</dbReference>
<keyword evidence="4" id="KW-0614">Plasmid</keyword>
<evidence type="ECO:0000256" key="1">
    <source>
        <dbReference type="ARBA" id="ARBA00008324"/>
    </source>
</evidence>
<dbReference type="PANTHER" id="PTHR21660">
    <property type="entry name" value="THIOESTERASE SUPERFAMILY MEMBER-RELATED"/>
    <property type="match status" value="1"/>
</dbReference>
<dbReference type="Gene3D" id="3.10.129.10">
    <property type="entry name" value="Hotdog Thioesterase"/>
    <property type="match status" value="1"/>
</dbReference>
<gene>
    <name evidence="4" type="ORF">F7R26_038710</name>
</gene>
<dbReference type="InterPro" id="IPR003736">
    <property type="entry name" value="PAAI_dom"/>
</dbReference>
<dbReference type="RefSeq" id="WP_170301789.1">
    <property type="nucleotide sequence ID" value="NZ_CP062806.1"/>
</dbReference>
<dbReference type="InterPro" id="IPR039298">
    <property type="entry name" value="ACOT13"/>
</dbReference>
<geneLocation type="plasmid" evidence="4 5">
    <name>pRK1-2</name>
</geneLocation>
<reference evidence="4 5" key="1">
    <citation type="submission" date="2020-10" db="EMBL/GenBank/DDBJ databases">
        <title>Complete genome sequence of Cupriavidus basilensis CCUG 49340T.</title>
        <authorList>
            <person name="Salva-Serra F."/>
            <person name="Donoso R.A."/>
            <person name="Cho K.H."/>
            <person name="Yoo J.A."/>
            <person name="Lee K."/>
            <person name="Yoon S.-H."/>
            <person name="Perez-Pantoja D."/>
            <person name="Moore E.R.B."/>
        </authorList>
    </citation>
    <scope>NUCLEOTIDE SEQUENCE [LARGE SCALE GENOMIC DNA]</scope>
    <source>
        <strain evidence="5">CCUG 49340</strain>
        <plasmid evidence="4 5">pRK1-2</plasmid>
    </source>
</reference>
<dbReference type="InterPro" id="IPR006683">
    <property type="entry name" value="Thioestr_dom"/>
</dbReference>
<dbReference type="EMBL" id="CP062806">
    <property type="protein sequence ID" value="QOT81939.1"/>
    <property type="molecule type" value="Genomic_DNA"/>
</dbReference>
<dbReference type="SUPFAM" id="SSF54637">
    <property type="entry name" value="Thioesterase/thiol ester dehydrase-isomerase"/>
    <property type="match status" value="1"/>
</dbReference>
<dbReference type="Proteomes" id="UP000397656">
    <property type="component" value="Plasmid pRK1-2"/>
</dbReference>
<evidence type="ECO:0000313" key="4">
    <source>
        <dbReference type="EMBL" id="QOT81939.1"/>
    </source>
</evidence>
<proteinExistence type="inferred from homology"/>
<protein>
    <submittedName>
        <fullName evidence="4">PaaI family thioesterase</fullName>
    </submittedName>
</protein>